<accession>A0A8S5UY02</accession>
<sequence>MKLIEAVNANLAAQEMSQQRLPYDLALAVVKVKRATADETDFFLREERALVEEYADTDENGNIRMTGSGRFALRGCAQEYEKKRKALADTETKIDFTPIEVTAPAEIKPALIEALDGFLVFREEGAK</sequence>
<reference evidence="1" key="1">
    <citation type="journal article" date="2021" name="Proc. Natl. Acad. Sci. U.S.A.">
        <title>A Catalog of Tens of Thousands of Viruses from Human Metagenomes Reveals Hidden Associations with Chronic Diseases.</title>
        <authorList>
            <person name="Tisza M.J."/>
            <person name="Buck C.B."/>
        </authorList>
    </citation>
    <scope>NUCLEOTIDE SEQUENCE</scope>
    <source>
        <strain evidence="1">Ct7113</strain>
    </source>
</reference>
<dbReference type="EMBL" id="BK016164">
    <property type="protein sequence ID" value="DAF99367.1"/>
    <property type="molecule type" value="Genomic_DNA"/>
</dbReference>
<organism evidence="1">
    <name type="scientific">Myoviridae sp. ct7113</name>
    <dbReference type="NCBI Taxonomy" id="2825037"/>
    <lineage>
        <taxon>Viruses</taxon>
        <taxon>Duplodnaviria</taxon>
        <taxon>Heunggongvirae</taxon>
        <taxon>Uroviricota</taxon>
        <taxon>Caudoviricetes</taxon>
    </lineage>
</organism>
<protein>
    <submittedName>
        <fullName evidence="1">Uncharacterized protein</fullName>
    </submittedName>
</protein>
<evidence type="ECO:0000313" key="1">
    <source>
        <dbReference type="EMBL" id="DAF99367.1"/>
    </source>
</evidence>
<name>A0A8S5UY02_9CAUD</name>
<proteinExistence type="predicted"/>